<keyword evidence="2" id="KW-1133">Transmembrane helix</keyword>
<keyword evidence="2" id="KW-0472">Membrane</keyword>
<evidence type="ECO:0000259" key="3">
    <source>
        <dbReference type="Pfam" id="PF24003"/>
    </source>
</evidence>
<name>A0ABD5U061_9EURY</name>
<feature type="compositionally biased region" description="Basic and acidic residues" evidence="1">
    <location>
        <begin position="22"/>
        <end position="34"/>
    </location>
</feature>
<evidence type="ECO:0000313" key="5">
    <source>
        <dbReference type="Proteomes" id="UP001596408"/>
    </source>
</evidence>
<feature type="transmembrane region" description="Helical" evidence="2">
    <location>
        <begin position="166"/>
        <end position="186"/>
    </location>
</feature>
<feature type="region of interest" description="Disordered" evidence="1">
    <location>
        <begin position="252"/>
        <end position="286"/>
    </location>
</feature>
<feature type="region of interest" description="Disordered" evidence="1">
    <location>
        <begin position="1"/>
        <end position="34"/>
    </location>
</feature>
<gene>
    <name evidence="4" type="ORF">ACFQEV_15035</name>
</gene>
<dbReference type="RefSeq" id="WP_379697678.1">
    <property type="nucleotide sequence ID" value="NZ_JBHSXH010000015.1"/>
</dbReference>
<feature type="domain" description="DUF7319" evidence="3">
    <location>
        <begin position="48"/>
        <end position="262"/>
    </location>
</feature>
<organism evidence="4 5">
    <name type="scientific">Halopelagius fulvigenes</name>
    <dbReference type="NCBI Taxonomy" id="1198324"/>
    <lineage>
        <taxon>Archaea</taxon>
        <taxon>Methanobacteriati</taxon>
        <taxon>Methanobacteriota</taxon>
        <taxon>Stenosarchaea group</taxon>
        <taxon>Halobacteria</taxon>
        <taxon>Halobacteriales</taxon>
        <taxon>Haloferacaceae</taxon>
    </lineage>
</organism>
<dbReference type="InterPro" id="IPR055743">
    <property type="entry name" value="DUF7319"/>
</dbReference>
<feature type="transmembrane region" description="Helical" evidence="2">
    <location>
        <begin position="206"/>
        <end position="227"/>
    </location>
</feature>
<proteinExistence type="predicted"/>
<feature type="compositionally biased region" description="Acidic residues" evidence="1">
    <location>
        <begin position="12"/>
        <end position="21"/>
    </location>
</feature>
<evidence type="ECO:0000256" key="1">
    <source>
        <dbReference type="SAM" id="MobiDB-lite"/>
    </source>
</evidence>
<accession>A0ABD5U061</accession>
<comment type="caution">
    <text evidence="4">The sequence shown here is derived from an EMBL/GenBank/DDBJ whole genome shotgun (WGS) entry which is preliminary data.</text>
</comment>
<dbReference type="AlphaFoldDB" id="A0ABD5U061"/>
<dbReference type="Proteomes" id="UP001596408">
    <property type="component" value="Unassembled WGS sequence"/>
</dbReference>
<dbReference type="Pfam" id="PF24003">
    <property type="entry name" value="DUF7319"/>
    <property type="match status" value="1"/>
</dbReference>
<keyword evidence="5" id="KW-1185">Reference proteome</keyword>
<dbReference type="EMBL" id="JBHSXH010000015">
    <property type="protein sequence ID" value="MFC6826295.1"/>
    <property type="molecule type" value="Genomic_DNA"/>
</dbReference>
<evidence type="ECO:0000256" key="2">
    <source>
        <dbReference type="SAM" id="Phobius"/>
    </source>
</evidence>
<feature type="compositionally biased region" description="Basic and acidic residues" evidence="1">
    <location>
        <begin position="1"/>
        <end position="11"/>
    </location>
</feature>
<sequence>MSDAEDGRGDDQPPDSEDSEAESLRALREEVEEKYDFDNFGPEDMAKMSLDEWEAAFDPDTWITGEELLDRVERELKSRIAYREVFAVLERVERDGQDQLLVYSDEGYAVVYPDGSIEGRGTVLRDVKPTVALCSMEDYEVDDPPEDVTLPRPVDVTEGSGEFGNLMLQVVAGAQMLVGVGLLTVWLFFPAVNGLFGTSLPTVSTIFAPLVAGVFLVIGFFLFLVVANARLSDRFRAEEYRNRLRAVGAEEGDRPDFLPFDESGGPRVEPRGDDADATAEGKSEGA</sequence>
<reference evidence="4 5" key="1">
    <citation type="journal article" date="2019" name="Int. J. Syst. Evol. Microbiol.">
        <title>The Global Catalogue of Microorganisms (GCM) 10K type strain sequencing project: providing services to taxonomists for standard genome sequencing and annotation.</title>
        <authorList>
            <consortium name="The Broad Institute Genomics Platform"/>
            <consortium name="The Broad Institute Genome Sequencing Center for Infectious Disease"/>
            <person name="Wu L."/>
            <person name="Ma J."/>
        </authorList>
    </citation>
    <scope>NUCLEOTIDE SEQUENCE [LARGE SCALE GENOMIC DNA]</scope>
    <source>
        <strain evidence="4 5">YIM 94188</strain>
    </source>
</reference>
<keyword evidence="2" id="KW-0812">Transmembrane</keyword>
<protein>
    <recommendedName>
        <fullName evidence="3">DUF7319 domain-containing protein</fullName>
    </recommendedName>
</protein>
<feature type="compositionally biased region" description="Basic and acidic residues" evidence="1">
    <location>
        <begin position="268"/>
        <end position="286"/>
    </location>
</feature>
<evidence type="ECO:0000313" key="4">
    <source>
        <dbReference type="EMBL" id="MFC6826295.1"/>
    </source>
</evidence>